<evidence type="ECO:0000313" key="6">
    <source>
        <dbReference type="Proteomes" id="UP000034333"/>
    </source>
</evidence>
<dbReference type="EMBL" id="LBTN01000010">
    <property type="protein sequence ID" value="KKQ40908.1"/>
    <property type="molecule type" value="Genomic_DNA"/>
</dbReference>
<organism evidence="5 6">
    <name type="scientific">Candidatus Magasanikbacteria bacterium GW2011_GWA2_37_8</name>
    <dbReference type="NCBI Taxonomy" id="1619036"/>
    <lineage>
        <taxon>Bacteria</taxon>
        <taxon>Candidatus Magasanikiibacteriota</taxon>
    </lineage>
</organism>
<evidence type="ECO:0000259" key="4">
    <source>
        <dbReference type="PROSITE" id="PS50110"/>
    </source>
</evidence>
<gene>
    <name evidence="5" type="ORF">US58_C0010G0009</name>
</gene>
<reference evidence="5 6" key="1">
    <citation type="journal article" date="2015" name="Nature">
        <title>rRNA introns, odd ribosomes, and small enigmatic genomes across a large radiation of phyla.</title>
        <authorList>
            <person name="Brown C.T."/>
            <person name="Hug L.A."/>
            <person name="Thomas B.C."/>
            <person name="Sharon I."/>
            <person name="Castelle C.J."/>
            <person name="Singh A."/>
            <person name="Wilkins M.J."/>
            <person name="Williams K.H."/>
            <person name="Banfield J.F."/>
        </authorList>
    </citation>
    <scope>NUCLEOTIDE SEQUENCE [LARGE SCALE GENOMIC DNA]</scope>
</reference>
<feature type="domain" description="Response regulatory" evidence="4">
    <location>
        <begin position="7"/>
        <end position="124"/>
    </location>
</feature>
<feature type="modified residue" description="4-aspartylphosphate" evidence="3">
    <location>
        <position position="57"/>
    </location>
</feature>
<dbReference type="Gene3D" id="3.40.50.2300">
    <property type="match status" value="1"/>
</dbReference>
<dbReference type="SMART" id="SM00448">
    <property type="entry name" value="REC"/>
    <property type="match status" value="1"/>
</dbReference>
<proteinExistence type="predicted"/>
<name>A0A0G0HCJ2_9BACT</name>
<dbReference type="PANTHER" id="PTHR44591:SF14">
    <property type="entry name" value="PROTEIN PILG"/>
    <property type="match status" value="1"/>
</dbReference>
<dbReference type="SUPFAM" id="SSF52172">
    <property type="entry name" value="CheY-like"/>
    <property type="match status" value="1"/>
</dbReference>
<dbReference type="Pfam" id="PF00072">
    <property type="entry name" value="Response_reg"/>
    <property type="match status" value="1"/>
</dbReference>
<evidence type="ECO:0000256" key="3">
    <source>
        <dbReference type="PROSITE-ProRule" id="PRU00169"/>
    </source>
</evidence>
<dbReference type="Proteomes" id="UP000034333">
    <property type="component" value="Unassembled WGS sequence"/>
</dbReference>
<comment type="caution">
    <text evidence="5">The sequence shown here is derived from an EMBL/GenBank/DDBJ whole genome shotgun (WGS) entry which is preliminary data.</text>
</comment>
<evidence type="ECO:0000256" key="1">
    <source>
        <dbReference type="ARBA" id="ARBA00022553"/>
    </source>
</evidence>
<dbReference type="STRING" id="1619036.US58_C0010G0009"/>
<evidence type="ECO:0000256" key="2">
    <source>
        <dbReference type="ARBA" id="ARBA00023012"/>
    </source>
</evidence>
<dbReference type="AlphaFoldDB" id="A0A0G0HCJ2"/>
<protein>
    <submittedName>
        <fullName evidence="5">Phosphate regulon transcriptional regulatory protein PhoB (SphR)</fullName>
    </submittedName>
</protein>
<keyword evidence="1 3" id="KW-0597">Phosphoprotein</keyword>
<dbReference type="PANTHER" id="PTHR44591">
    <property type="entry name" value="STRESS RESPONSE REGULATOR PROTEIN 1"/>
    <property type="match status" value="1"/>
</dbReference>
<dbReference type="PROSITE" id="PS50110">
    <property type="entry name" value="RESPONSE_REGULATORY"/>
    <property type="match status" value="1"/>
</dbReference>
<dbReference type="GO" id="GO:0000160">
    <property type="term" value="P:phosphorelay signal transduction system"/>
    <property type="evidence" value="ECO:0007669"/>
    <property type="project" value="UniProtKB-KW"/>
</dbReference>
<dbReference type="InterPro" id="IPR011006">
    <property type="entry name" value="CheY-like_superfamily"/>
</dbReference>
<dbReference type="InterPro" id="IPR001789">
    <property type="entry name" value="Sig_transdc_resp-reg_receiver"/>
</dbReference>
<evidence type="ECO:0000313" key="5">
    <source>
        <dbReference type="EMBL" id="KKQ40908.1"/>
    </source>
</evidence>
<keyword evidence="2" id="KW-0902">Two-component regulatory system</keyword>
<accession>A0A0G0HCJ2</accession>
<sequence>MATLLKKILIVEDESALVEVLRDKLEEEKVFKVCVAKDGVEGLKMVSKCKPDLILLDIVMPRMDGITMMIQLKKIKEYKKIPIVVLTNLGTSDDAENAIKQGAYDFLIKAEWKLDDVISKIRKILKV</sequence>
<dbReference type="InterPro" id="IPR050595">
    <property type="entry name" value="Bact_response_regulator"/>
</dbReference>